<gene>
    <name evidence="2" type="ORF">QBC38DRAFT_463567</name>
</gene>
<evidence type="ECO:0000256" key="1">
    <source>
        <dbReference type="SAM" id="MobiDB-lite"/>
    </source>
</evidence>
<dbReference type="EMBL" id="MU865288">
    <property type="protein sequence ID" value="KAK4232256.1"/>
    <property type="molecule type" value="Genomic_DNA"/>
</dbReference>
<dbReference type="AlphaFoldDB" id="A0AAN7BZH1"/>
<keyword evidence="3" id="KW-1185">Reference proteome</keyword>
<organism evidence="2 3">
    <name type="scientific">Podospora fimiseda</name>
    <dbReference type="NCBI Taxonomy" id="252190"/>
    <lineage>
        <taxon>Eukaryota</taxon>
        <taxon>Fungi</taxon>
        <taxon>Dikarya</taxon>
        <taxon>Ascomycota</taxon>
        <taxon>Pezizomycotina</taxon>
        <taxon>Sordariomycetes</taxon>
        <taxon>Sordariomycetidae</taxon>
        <taxon>Sordariales</taxon>
        <taxon>Podosporaceae</taxon>
        <taxon>Podospora</taxon>
    </lineage>
</organism>
<name>A0AAN7BZH1_9PEZI</name>
<dbReference type="Proteomes" id="UP001301958">
    <property type="component" value="Unassembled WGS sequence"/>
</dbReference>
<evidence type="ECO:0000313" key="3">
    <source>
        <dbReference type="Proteomes" id="UP001301958"/>
    </source>
</evidence>
<feature type="compositionally biased region" description="Polar residues" evidence="1">
    <location>
        <begin position="23"/>
        <end position="42"/>
    </location>
</feature>
<reference evidence="2" key="1">
    <citation type="journal article" date="2023" name="Mol. Phylogenet. Evol.">
        <title>Genome-scale phylogeny and comparative genomics of the fungal order Sordariales.</title>
        <authorList>
            <person name="Hensen N."/>
            <person name="Bonometti L."/>
            <person name="Westerberg I."/>
            <person name="Brannstrom I.O."/>
            <person name="Guillou S."/>
            <person name="Cros-Aarteil S."/>
            <person name="Calhoun S."/>
            <person name="Haridas S."/>
            <person name="Kuo A."/>
            <person name="Mondo S."/>
            <person name="Pangilinan J."/>
            <person name="Riley R."/>
            <person name="LaButti K."/>
            <person name="Andreopoulos B."/>
            <person name="Lipzen A."/>
            <person name="Chen C."/>
            <person name="Yan M."/>
            <person name="Daum C."/>
            <person name="Ng V."/>
            <person name="Clum A."/>
            <person name="Steindorff A."/>
            <person name="Ohm R.A."/>
            <person name="Martin F."/>
            <person name="Silar P."/>
            <person name="Natvig D.O."/>
            <person name="Lalanne C."/>
            <person name="Gautier V."/>
            <person name="Ament-Velasquez S.L."/>
            <person name="Kruys A."/>
            <person name="Hutchinson M.I."/>
            <person name="Powell A.J."/>
            <person name="Barry K."/>
            <person name="Miller A.N."/>
            <person name="Grigoriev I.V."/>
            <person name="Debuchy R."/>
            <person name="Gladieux P."/>
            <person name="Hiltunen Thoren M."/>
            <person name="Johannesson H."/>
        </authorList>
    </citation>
    <scope>NUCLEOTIDE SEQUENCE</scope>
    <source>
        <strain evidence="2">CBS 990.96</strain>
    </source>
</reference>
<comment type="caution">
    <text evidence="2">The sequence shown here is derived from an EMBL/GenBank/DDBJ whole genome shotgun (WGS) entry which is preliminary data.</text>
</comment>
<feature type="region of interest" description="Disordered" evidence="1">
    <location>
        <begin position="1"/>
        <end position="113"/>
    </location>
</feature>
<protein>
    <submittedName>
        <fullName evidence="2">Uncharacterized protein</fullName>
    </submittedName>
</protein>
<evidence type="ECO:0000313" key="2">
    <source>
        <dbReference type="EMBL" id="KAK4232256.1"/>
    </source>
</evidence>
<sequence length="113" mass="12229">MSGNSSVGNRGIYEAGDQRTSKTSETLSSDRFNEGVPNSHQLNDTKDSRSLANRAAAERQASDSPQESLETKLGKMDPTLPAKMHGNKPSRGAQIDAELQAEDEAAIRKKDNQ</sequence>
<reference evidence="2" key="2">
    <citation type="submission" date="2023-05" db="EMBL/GenBank/DDBJ databases">
        <authorList>
            <consortium name="Lawrence Berkeley National Laboratory"/>
            <person name="Steindorff A."/>
            <person name="Hensen N."/>
            <person name="Bonometti L."/>
            <person name="Westerberg I."/>
            <person name="Brannstrom I.O."/>
            <person name="Guillou S."/>
            <person name="Cros-Aarteil S."/>
            <person name="Calhoun S."/>
            <person name="Haridas S."/>
            <person name="Kuo A."/>
            <person name="Mondo S."/>
            <person name="Pangilinan J."/>
            <person name="Riley R."/>
            <person name="Labutti K."/>
            <person name="Andreopoulos B."/>
            <person name="Lipzen A."/>
            <person name="Chen C."/>
            <person name="Yanf M."/>
            <person name="Daum C."/>
            <person name="Ng V."/>
            <person name="Clum A."/>
            <person name="Ohm R."/>
            <person name="Martin F."/>
            <person name="Silar P."/>
            <person name="Natvig D."/>
            <person name="Lalanne C."/>
            <person name="Gautier V."/>
            <person name="Ament-Velasquez S.L."/>
            <person name="Kruys A."/>
            <person name="Hutchinson M.I."/>
            <person name="Powell A.J."/>
            <person name="Barry K."/>
            <person name="Miller A.N."/>
            <person name="Grigoriev I.V."/>
            <person name="Debuchy R."/>
            <person name="Gladieux P."/>
            <person name="Thoren M.H."/>
            <person name="Johannesson H."/>
        </authorList>
    </citation>
    <scope>NUCLEOTIDE SEQUENCE</scope>
    <source>
        <strain evidence="2">CBS 990.96</strain>
    </source>
</reference>
<dbReference type="PANTHER" id="PTHR39475:SF1">
    <property type="entry name" value="CONIDIATION-SPECIFIC PROTEIN 6"/>
    <property type="match status" value="1"/>
</dbReference>
<accession>A0AAN7BZH1</accession>
<dbReference type="PANTHER" id="PTHR39475">
    <property type="entry name" value="CONIDIATION-SPECIFIC PROTEIN 6"/>
    <property type="match status" value="1"/>
</dbReference>
<proteinExistence type="predicted"/>